<name>A0ABS5S1K5_9FLAO</name>
<protein>
    <recommendedName>
        <fullName evidence="4">Transmembrane protein</fullName>
    </recommendedName>
</protein>
<sequence length="97" mass="11234">MKVPSIILMLVFANFLLAPAVIKLTGMKYDISSYFSMNEEENSSKSTKLSSEFKTDDHKSNLVTILFLKKQKEKFQYYLINYKLVFLEVVSPPPKFV</sequence>
<dbReference type="RefSeq" id="WP_214111944.1">
    <property type="nucleotide sequence ID" value="NZ_JAHCTB010000001.1"/>
</dbReference>
<comment type="caution">
    <text evidence="2">The sequence shown here is derived from an EMBL/GenBank/DDBJ whole genome shotgun (WGS) entry which is preliminary data.</text>
</comment>
<accession>A0ABS5S1K5</accession>
<dbReference type="Proteomes" id="UP001297092">
    <property type="component" value="Unassembled WGS sequence"/>
</dbReference>
<dbReference type="EMBL" id="JAHCTB010000001">
    <property type="protein sequence ID" value="MBT0607085.1"/>
    <property type="molecule type" value="Genomic_DNA"/>
</dbReference>
<reference evidence="2 3" key="1">
    <citation type="submission" date="2021-05" db="EMBL/GenBank/DDBJ databases">
        <title>Aequorivita echinoideorum JCM 30378 genome.</title>
        <authorList>
            <person name="Zhang H."/>
            <person name="Li C."/>
        </authorList>
    </citation>
    <scope>NUCLEOTIDE SEQUENCE [LARGE SCALE GENOMIC DNA]</scope>
    <source>
        <strain evidence="2 3">JCM30378</strain>
    </source>
</reference>
<keyword evidence="1" id="KW-0472">Membrane</keyword>
<proteinExistence type="predicted"/>
<organism evidence="2 3">
    <name type="scientific">Aequorivita echinoideorum</name>
    <dbReference type="NCBI Taxonomy" id="1549647"/>
    <lineage>
        <taxon>Bacteria</taxon>
        <taxon>Pseudomonadati</taxon>
        <taxon>Bacteroidota</taxon>
        <taxon>Flavobacteriia</taxon>
        <taxon>Flavobacteriales</taxon>
        <taxon>Flavobacteriaceae</taxon>
        <taxon>Aequorivita</taxon>
    </lineage>
</organism>
<keyword evidence="3" id="KW-1185">Reference proteome</keyword>
<keyword evidence="1" id="KW-1133">Transmembrane helix</keyword>
<evidence type="ECO:0000313" key="3">
    <source>
        <dbReference type="Proteomes" id="UP001297092"/>
    </source>
</evidence>
<evidence type="ECO:0008006" key="4">
    <source>
        <dbReference type="Google" id="ProtNLM"/>
    </source>
</evidence>
<feature type="transmembrane region" description="Helical" evidence="1">
    <location>
        <begin position="6"/>
        <end position="26"/>
    </location>
</feature>
<keyword evidence="1" id="KW-0812">Transmembrane</keyword>
<evidence type="ECO:0000313" key="2">
    <source>
        <dbReference type="EMBL" id="MBT0607085.1"/>
    </source>
</evidence>
<gene>
    <name evidence="2" type="ORF">KIV10_02710</name>
</gene>
<evidence type="ECO:0000256" key="1">
    <source>
        <dbReference type="SAM" id="Phobius"/>
    </source>
</evidence>